<keyword evidence="11" id="KW-0479">Metal-binding</keyword>
<dbReference type="Ensembl" id="ENSENLT00000047653.1">
    <property type="protein sequence ID" value="ENSENLP00000046516.1"/>
    <property type="gene ID" value="ENSENLG00000019711.1"/>
</dbReference>
<evidence type="ECO:0000256" key="15">
    <source>
        <dbReference type="ARBA" id="ARBA00022842"/>
    </source>
</evidence>
<dbReference type="EC" id="3.4.21.22" evidence="4"/>
<dbReference type="SUPFAM" id="SSF57196">
    <property type="entry name" value="EGF/Laminin"/>
    <property type="match status" value="2"/>
</dbReference>
<evidence type="ECO:0000259" key="27">
    <source>
        <dbReference type="PROSITE" id="PS50240"/>
    </source>
</evidence>
<dbReference type="Gene3D" id="2.40.10.10">
    <property type="entry name" value="Trypsin-like serine proteases"/>
    <property type="match status" value="2"/>
</dbReference>
<dbReference type="InterPro" id="IPR000294">
    <property type="entry name" value="GLA_domain"/>
</dbReference>
<dbReference type="SMART" id="SM00179">
    <property type="entry name" value="EGF_CA"/>
    <property type="match status" value="1"/>
</dbReference>
<comment type="caution">
    <text evidence="22">Lacks conserved residue(s) required for the propagation of feature annotation.</text>
</comment>
<keyword evidence="14" id="KW-0106">Calcium</keyword>
<dbReference type="PROSITE" id="PS50240">
    <property type="entry name" value="TRYPSIN_DOM"/>
    <property type="match status" value="1"/>
</dbReference>
<protein>
    <recommendedName>
        <fullName evidence="5">Coagulation factor IX</fullName>
        <ecNumber evidence="4">3.4.21.22</ecNumber>
    </recommendedName>
    <alternativeName>
        <fullName evidence="20">Christmas factor</fullName>
    </alternativeName>
</protein>
<evidence type="ECO:0000256" key="5">
    <source>
        <dbReference type="ARBA" id="ARBA00019454"/>
    </source>
</evidence>
<name>A0A665WRA6_ECHNA</name>
<dbReference type="FunFam" id="2.40.10.10:FF:000013">
    <property type="entry name" value="Coagulation factor X"/>
    <property type="match status" value="1"/>
</dbReference>
<dbReference type="PROSITE" id="PS01186">
    <property type="entry name" value="EGF_2"/>
    <property type="match status" value="1"/>
</dbReference>
<dbReference type="PIRSF" id="PIRSF001143">
    <property type="entry name" value="Factor_X"/>
    <property type="match status" value="1"/>
</dbReference>
<dbReference type="GO" id="GO:0005615">
    <property type="term" value="C:extracellular space"/>
    <property type="evidence" value="ECO:0007669"/>
    <property type="project" value="TreeGrafter"/>
</dbReference>
<dbReference type="PROSITE" id="PS00135">
    <property type="entry name" value="TRYPSIN_SER"/>
    <property type="match status" value="1"/>
</dbReference>
<dbReference type="Proteomes" id="UP000472264">
    <property type="component" value="Chromosome 10"/>
</dbReference>
<evidence type="ECO:0000256" key="23">
    <source>
        <dbReference type="RuleBase" id="RU363034"/>
    </source>
</evidence>
<feature type="domain" description="EGF-like" evidence="26">
    <location>
        <begin position="83"/>
        <end position="119"/>
    </location>
</feature>
<dbReference type="InterPro" id="IPR000152">
    <property type="entry name" value="EGF-type_Asp/Asn_hydroxyl_site"/>
</dbReference>
<dbReference type="PROSITE" id="PS00022">
    <property type="entry name" value="EGF_1"/>
    <property type="match status" value="1"/>
</dbReference>
<feature type="active site" description="Charge relay system" evidence="21">
    <location>
        <position position="276"/>
    </location>
</feature>
<keyword evidence="25" id="KW-0732">Signal</keyword>
<reference evidence="29" key="2">
    <citation type="submission" date="2025-08" db="UniProtKB">
        <authorList>
            <consortium name="Ensembl"/>
        </authorList>
    </citation>
    <scope>IDENTIFICATION</scope>
</reference>
<evidence type="ECO:0000256" key="20">
    <source>
        <dbReference type="ARBA" id="ARBA00031357"/>
    </source>
</evidence>
<dbReference type="InterPro" id="IPR000742">
    <property type="entry name" value="EGF"/>
</dbReference>
<keyword evidence="9" id="KW-0597">Phosphoprotein</keyword>
<dbReference type="PROSITE" id="PS50026">
    <property type="entry name" value="EGF_3"/>
    <property type="match status" value="1"/>
</dbReference>
<dbReference type="SMART" id="SM00020">
    <property type="entry name" value="Tryp_SPc"/>
    <property type="match status" value="1"/>
</dbReference>
<dbReference type="InterPro" id="IPR012224">
    <property type="entry name" value="Pept_S1A_FX"/>
</dbReference>
<evidence type="ECO:0000256" key="25">
    <source>
        <dbReference type="SAM" id="SignalP"/>
    </source>
</evidence>
<evidence type="ECO:0000313" key="29">
    <source>
        <dbReference type="Ensembl" id="ENSENLP00000046516.1"/>
    </source>
</evidence>
<evidence type="ECO:0000256" key="3">
    <source>
        <dbReference type="ARBA" id="ARBA00004613"/>
    </source>
</evidence>
<keyword evidence="30" id="KW-1185">Reference proteome</keyword>
<evidence type="ECO:0000256" key="6">
    <source>
        <dbReference type="ARBA" id="ARBA00022479"/>
    </source>
</evidence>
<evidence type="ECO:0000256" key="9">
    <source>
        <dbReference type="ARBA" id="ARBA00022553"/>
    </source>
</evidence>
<dbReference type="SMART" id="SM00181">
    <property type="entry name" value="EGF"/>
    <property type="match status" value="2"/>
</dbReference>
<dbReference type="InterPro" id="IPR017857">
    <property type="entry name" value="Coagulation_fac-like_Gla_dom"/>
</dbReference>
<keyword evidence="13 23" id="KW-0720">Serine protease</keyword>
<dbReference type="PROSITE" id="PS00134">
    <property type="entry name" value="TRYPSIN_HIS"/>
    <property type="match status" value="1"/>
</dbReference>
<dbReference type="InterPro" id="IPR035972">
    <property type="entry name" value="GLA-like_dom_SF"/>
</dbReference>
<dbReference type="Pfam" id="PF00008">
    <property type="entry name" value="EGF"/>
    <property type="match status" value="1"/>
</dbReference>
<dbReference type="GO" id="GO:0006508">
    <property type="term" value="P:proteolysis"/>
    <property type="evidence" value="ECO:0007669"/>
    <property type="project" value="UniProtKB-KW"/>
</dbReference>
<dbReference type="Gene3D" id="2.10.25.10">
    <property type="entry name" value="Laminin"/>
    <property type="match status" value="2"/>
</dbReference>
<evidence type="ECO:0000256" key="8">
    <source>
        <dbReference type="ARBA" id="ARBA00022536"/>
    </source>
</evidence>
<feature type="active site" description="Charge relay system" evidence="21">
    <location>
        <position position="325"/>
    </location>
</feature>
<keyword evidence="17 22" id="KW-1015">Disulfide bond</keyword>
<evidence type="ECO:0000256" key="18">
    <source>
        <dbReference type="ARBA" id="ARBA00023180"/>
    </source>
</evidence>
<keyword evidence="16" id="KW-0865">Zymogen</keyword>
<dbReference type="CDD" id="cd00054">
    <property type="entry name" value="EGF_CA"/>
    <property type="match status" value="1"/>
</dbReference>
<evidence type="ECO:0000313" key="30">
    <source>
        <dbReference type="Proteomes" id="UP000472264"/>
    </source>
</evidence>
<dbReference type="FunFam" id="2.10.25.10:FF:000162">
    <property type="entry name" value="Coagulation factor X (Predicted)"/>
    <property type="match status" value="1"/>
</dbReference>
<dbReference type="InterPro" id="IPR001254">
    <property type="entry name" value="Trypsin_dom"/>
</dbReference>
<dbReference type="PROSITE" id="PS00010">
    <property type="entry name" value="ASX_HYDROXYL"/>
    <property type="match status" value="1"/>
</dbReference>
<dbReference type="GO" id="GO:0005509">
    <property type="term" value="F:calcium ion binding"/>
    <property type="evidence" value="ECO:0007669"/>
    <property type="project" value="InterPro"/>
</dbReference>
<dbReference type="InterPro" id="IPR001881">
    <property type="entry name" value="EGF-like_Ca-bd_dom"/>
</dbReference>
<feature type="disulfide bond" evidence="22">
    <location>
        <begin position="109"/>
        <end position="118"/>
    </location>
</feature>
<evidence type="ECO:0000256" key="1">
    <source>
        <dbReference type="ARBA" id="ARBA00001368"/>
    </source>
</evidence>
<dbReference type="InterPro" id="IPR009003">
    <property type="entry name" value="Peptidase_S1_PA"/>
</dbReference>
<dbReference type="InterPro" id="IPR050442">
    <property type="entry name" value="Peptidase_S1_coag_factors"/>
</dbReference>
<dbReference type="AlphaFoldDB" id="A0A665WRA6"/>
<dbReference type="InterPro" id="IPR001314">
    <property type="entry name" value="Peptidase_S1A"/>
</dbReference>
<sequence>MDNLKFIMVVLFCFKTVVSASPASGPVFVSGQAADSVLRRHKRDNTGLFEEFLQGDLKRECIEEVCDLEEARETFENDEKTVYGNQCKPNPCLNQGLCKDHFGSYTCSCSSGFTGSNCEIAKRCDVANGDCMHFCLPMGIFGAKCSCATGYVLMEDGVNCKPEGTDMLLLNANNERRFLVNNENATLQNTTSPTDNSTTTSTPSPANISTTTSTPSTPANKAPTVEPHVGLKRIVGGKEVTPGEIPWQIALVLCATGDLFCGGSILSERWVITAAHCLVEIQSCFFVRVGEHNIHINDGTEQDHEVLQQHIHPLYNVSVSLYNHDIALLYLKTPITFSRTVRPICIGPRAFTEALMKNTSPAVVSGWGRTRYLGSTASTLQKVEVPFIDWTACKKSSSDRITTVMFCAGYYNEAKDACQGDSGGPHANSFHDTWFLTGIVSWGEECAKDGKYGVYTRVSLYYSWINQVMGLTKHRMALDTFDVEDDP</sequence>
<dbReference type="PANTHER" id="PTHR24278">
    <property type="entry name" value="COAGULATION FACTOR"/>
    <property type="match status" value="1"/>
</dbReference>
<evidence type="ECO:0000256" key="17">
    <source>
        <dbReference type="ARBA" id="ARBA00023157"/>
    </source>
</evidence>
<dbReference type="Pfam" id="PF00594">
    <property type="entry name" value="Gla"/>
    <property type="match status" value="1"/>
</dbReference>
<evidence type="ECO:0000256" key="4">
    <source>
        <dbReference type="ARBA" id="ARBA00012066"/>
    </source>
</evidence>
<dbReference type="PRINTS" id="PR00722">
    <property type="entry name" value="CHYMOTRYPSIN"/>
</dbReference>
<dbReference type="CDD" id="cd00190">
    <property type="entry name" value="Tryp_SPc"/>
    <property type="match status" value="1"/>
</dbReference>
<keyword evidence="8 22" id="KW-0245">EGF-like domain</keyword>
<feature type="region of interest" description="Disordered" evidence="24">
    <location>
        <begin position="184"/>
        <end position="224"/>
    </location>
</feature>
<evidence type="ECO:0000259" key="28">
    <source>
        <dbReference type="PROSITE" id="PS50998"/>
    </source>
</evidence>
<evidence type="ECO:0000256" key="10">
    <source>
        <dbReference type="ARBA" id="ARBA00022670"/>
    </source>
</evidence>
<dbReference type="GO" id="GO:0004252">
    <property type="term" value="F:serine-type endopeptidase activity"/>
    <property type="evidence" value="ECO:0007669"/>
    <property type="project" value="UniProtKB-EC"/>
</dbReference>
<dbReference type="Gene3D" id="4.10.740.10">
    <property type="entry name" value="Coagulation Factor IX"/>
    <property type="match status" value="1"/>
</dbReference>
<keyword evidence="15" id="KW-0460">Magnesium</keyword>
<dbReference type="SMART" id="SM00069">
    <property type="entry name" value="GLA"/>
    <property type="match status" value="1"/>
</dbReference>
<evidence type="ECO:0000256" key="16">
    <source>
        <dbReference type="ARBA" id="ARBA00023145"/>
    </source>
</evidence>
<evidence type="ECO:0000259" key="26">
    <source>
        <dbReference type="PROSITE" id="PS50026"/>
    </source>
</evidence>
<dbReference type="FunFam" id="4.10.740.10:FF:000001">
    <property type="entry name" value="vitamin K-dependent protein S"/>
    <property type="match status" value="1"/>
</dbReference>
<evidence type="ECO:0000256" key="13">
    <source>
        <dbReference type="ARBA" id="ARBA00022825"/>
    </source>
</evidence>
<feature type="domain" description="Peptidase S1" evidence="27">
    <location>
        <begin position="234"/>
        <end position="470"/>
    </location>
</feature>
<comment type="subcellular location">
    <subcellularLocation>
        <location evidence="3">Secreted</location>
    </subcellularLocation>
</comment>
<proteinExistence type="predicted"/>
<keyword evidence="18" id="KW-0325">Glycoprotein</keyword>
<evidence type="ECO:0000256" key="14">
    <source>
        <dbReference type="ARBA" id="ARBA00022837"/>
    </source>
</evidence>
<gene>
    <name evidence="29" type="primary">f9a</name>
</gene>
<feature type="chain" id="PRO_5025687235" description="Coagulation factor IX" evidence="25">
    <location>
        <begin position="21"/>
        <end position="487"/>
    </location>
</feature>
<comment type="catalytic activity">
    <reaction evidence="1">
        <text>Selective cleavage of Arg-|-Ile bond in factor X to form factor Xa.</text>
        <dbReference type="EC" id="3.4.21.22"/>
    </reaction>
</comment>
<evidence type="ECO:0000256" key="21">
    <source>
        <dbReference type="PIRSR" id="PIRSR001143-1"/>
    </source>
</evidence>
<dbReference type="GO" id="GO:0007596">
    <property type="term" value="P:blood coagulation"/>
    <property type="evidence" value="ECO:0007669"/>
    <property type="project" value="InterPro"/>
</dbReference>
<feature type="compositionally biased region" description="Low complexity" evidence="24">
    <location>
        <begin position="189"/>
        <end position="224"/>
    </location>
</feature>
<dbReference type="SUPFAM" id="SSF57630">
    <property type="entry name" value="GLA-domain"/>
    <property type="match status" value="1"/>
</dbReference>
<organism evidence="29 30">
    <name type="scientific">Echeneis naucrates</name>
    <name type="common">Live sharksucker</name>
    <dbReference type="NCBI Taxonomy" id="173247"/>
    <lineage>
        <taxon>Eukaryota</taxon>
        <taxon>Metazoa</taxon>
        <taxon>Chordata</taxon>
        <taxon>Craniata</taxon>
        <taxon>Vertebrata</taxon>
        <taxon>Euteleostomi</taxon>
        <taxon>Actinopterygii</taxon>
        <taxon>Neopterygii</taxon>
        <taxon>Teleostei</taxon>
        <taxon>Neoteleostei</taxon>
        <taxon>Acanthomorphata</taxon>
        <taxon>Carangaria</taxon>
        <taxon>Carangiformes</taxon>
        <taxon>Echeneidae</taxon>
        <taxon>Echeneis</taxon>
    </lineage>
</organism>
<dbReference type="InterPro" id="IPR033116">
    <property type="entry name" value="TRYPSIN_SER"/>
</dbReference>
<evidence type="ECO:0000256" key="11">
    <source>
        <dbReference type="ARBA" id="ARBA00022723"/>
    </source>
</evidence>
<evidence type="ECO:0000256" key="22">
    <source>
        <dbReference type="PROSITE-ProRule" id="PRU00076"/>
    </source>
</evidence>
<evidence type="ECO:0000256" key="19">
    <source>
        <dbReference type="ARBA" id="ARBA00023278"/>
    </source>
</evidence>
<evidence type="ECO:0000256" key="12">
    <source>
        <dbReference type="ARBA" id="ARBA00022801"/>
    </source>
</evidence>
<reference evidence="29" key="1">
    <citation type="submission" date="2021-04" db="EMBL/GenBank/DDBJ databases">
        <authorList>
            <consortium name="Wellcome Sanger Institute Data Sharing"/>
        </authorList>
    </citation>
    <scope>NUCLEOTIDE SEQUENCE [LARGE SCALE GENOMIC DNA]</scope>
</reference>
<keyword evidence="10 23" id="KW-0645">Protease</keyword>
<dbReference type="InterPro" id="IPR043504">
    <property type="entry name" value="Peptidase_S1_PA_chymotrypsin"/>
</dbReference>
<dbReference type="PANTHER" id="PTHR24278:SF31">
    <property type="entry name" value="COAGULATION FACTOR IX"/>
    <property type="match status" value="1"/>
</dbReference>
<dbReference type="Pfam" id="PF14670">
    <property type="entry name" value="FXa_inhibition"/>
    <property type="match status" value="1"/>
</dbReference>
<evidence type="ECO:0000256" key="24">
    <source>
        <dbReference type="SAM" id="MobiDB-lite"/>
    </source>
</evidence>
<accession>A0A665WRA6</accession>
<evidence type="ECO:0000256" key="2">
    <source>
        <dbReference type="ARBA" id="ARBA00002741"/>
    </source>
</evidence>
<evidence type="ECO:0000256" key="7">
    <source>
        <dbReference type="ARBA" id="ARBA00022525"/>
    </source>
</evidence>
<feature type="signal peptide" evidence="25">
    <location>
        <begin position="1"/>
        <end position="20"/>
    </location>
</feature>
<dbReference type="PROSITE" id="PS50998">
    <property type="entry name" value="GLA_2"/>
    <property type="match status" value="1"/>
</dbReference>
<feature type="active site" description="Charge relay system" evidence="21">
    <location>
        <position position="422"/>
    </location>
</feature>
<reference evidence="29" key="3">
    <citation type="submission" date="2025-09" db="UniProtKB">
        <authorList>
            <consortium name="Ensembl"/>
        </authorList>
    </citation>
    <scope>IDENTIFICATION</scope>
</reference>
<keyword evidence="7" id="KW-0964">Secreted</keyword>
<comment type="function">
    <text evidence="2">Factor IX is a vitamin K-dependent plasma protein that participates in the intrinsic pathway of blood coagulation by converting factor X to its active form in the presence of Ca(2+) ions, phospholipids, and factor VIIIa.</text>
</comment>
<dbReference type="Pfam" id="PF00089">
    <property type="entry name" value="Trypsin"/>
    <property type="match status" value="1"/>
</dbReference>
<keyword evidence="6" id="KW-0301">Gamma-carboxyglutamic acid</keyword>
<dbReference type="InterPro" id="IPR018114">
    <property type="entry name" value="TRYPSIN_HIS"/>
</dbReference>
<keyword evidence="19" id="KW-0379">Hydroxylation</keyword>
<feature type="domain" description="Gla" evidence="28">
    <location>
        <begin position="44"/>
        <end position="81"/>
    </location>
</feature>
<keyword evidence="12 23" id="KW-0378">Hydrolase</keyword>
<dbReference type="SUPFAM" id="SSF50494">
    <property type="entry name" value="Trypsin-like serine proteases"/>
    <property type="match status" value="1"/>
</dbReference>